<evidence type="ECO:0000313" key="7">
    <source>
        <dbReference type="Proteomes" id="UP000607559"/>
    </source>
</evidence>
<dbReference type="InterPro" id="IPR029044">
    <property type="entry name" value="Nucleotide-diphossugar_trans"/>
</dbReference>
<sequence>MDHEKIGIVVPFYNGHEYLDRLIASVEKAAAGLHVTLFIVDNSPEGPPLEIARKGSVPVEIIRERPGIGYGKACNAGFERCKKAGFDYILVVNQDGYLSDGLIRGLLVPFREDKSIVITAPLLKTYTDDEVEDFFIKYYLSQAPAFFTGLLHGHTADHYPLQRISGACFAFSLRNGNYPYAYFFDPLFHMYYEDEELCQRIHAAGGKIVLVTRDAIFYHRHSHTNETEQRSSILKSQLVSVKILRLKDPSGNSFRAYYSIFIATLSSMFDHLLRGQLRLFYLYFRSLLVVTVLLPRIARTRRQDRQAAGLLQNKGGAV</sequence>
<feature type="transmembrane region" description="Helical" evidence="4">
    <location>
        <begin position="279"/>
        <end position="298"/>
    </location>
</feature>
<dbReference type="Gene3D" id="3.90.550.10">
    <property type="entry name" value="Spore Coat Polysaccharide Biosynthesis Protein SpsA, Chain A"/>
    <property type="match status" value="1"/>
</dbReference>
<evidence type="ECO:0000313" key="6">
    <source>
        <dbReference type="EMBL" id="GGB08525.1"/>
    </source>
</evidence>
<reference evidence="6" key="2">
    <citation type="submission" date="2020-09" db="EMBL/GenBank/DDBJ databases">
        <authorList>
            <person name="Sun Q."/>
            <person name="Zhou Y."/>
        </authorList>
    </citation>
    <scope>NUCLEOTIDE SEQUENCE</scope>
    <source>
        <strain evidence="6">CGMCC 1.15448</strain>
    </source>
</reference>
<evidence type="ECO:0000256" key="2">
    <source>
        <dbReference type="ARBA" id="ARBA00022676"/>
    </source>
</evidence>
<accession>A0A8J2XU17</accession>
<keyword evidence="3" id="KW-0808">Transferase</keyword>
<dbReference type="AlphaFoldDB" id="A0A8J2XU17"/>
<evidence type="ECO:0000256" key="3">
    <source>
        <dbReference type="ARBA" id="ARBA00022679"/>
    </source>
</evidence>
<dbReference type="SUPFAM" id="SSF53448">
    <property type="entry name" value="Nucleotide-diphospho-sugar transferases"/>
    <property type="match status" value="1"/>
</dbReference>
<dbReference type="EMBL" id="BMJC01000004">
    <property type="protein sequence ID" value="GGB08525.1"/>
    <property type="molecule type" value="Genomic_DNA"/>
</dbReference>
<keyword evidence="2" id="KW-0328">Glycosyltransferase</keyword>
<proteinExistence type="inferred from homology"/>
<dbReference type="Pfam" id="PF00535">
    <property type="entry name" value="Glycos_transf_2"/>
    <property type="match status" value="1"/>
</dbReference>
<dbReference type="RefSeq" id="WP_188934048.1">
    <property type="nucleotide sequence ID" value="NZ_BMJC01000004.1"/>
</dbReference>
<evidence type="ECO:0000256" key="4">
    <source>
        <dbReference type="SAM" id="Phobius"/>
    </source>
</evidence>
<dbReference type="Proteomes" id="UP000607559">
    <property type="component" value="Unassembled WGS sequence"/>
</dbReference>
<dbReference type="PANTHER" id="PTHR43179:SF12">
    <property type="entry name" value="GALACTOFURANOSYLTRANSFERASE GLFT2"/>
    <property type="match status" value="1"/>
</dbReference>
<comment type="caution">
    <text evidence="6">The sequence shown here is derived from an EMBL/GenBank/DDBJ whole genome shotgun (WGS) entry which is preliminary data.</text>
</comment>
<gene>
    <name evidence="6" type="ORF">GCM10011511_35000</name>
</gene>
<name>A0A8J2XU17_9BACT</name>
<keyword evidence="7" id="KW-1185">Reference proteome</keyword>
<comment type="similarity">
    <text evidence="1">Belongs to the glycosyltransferase 2 family.</text>
</comment>
<dbReference type="InterPro" id="IPR001173">
    <property type="entry name" value="Glyco_trans_2-like"/>
</dbReference>
<evidence type="ECO:0000259" key="5">
    <source>
        <dbReference type="Pfam" id="PF00535"/>
    </source>
</evidence>
<evidence type="ECO:0000256" key="1">
    <source>
        <dbReference type="ARBA" id="ARBA00006739"/>
    </source>
</evidence>
<dbReference type="GO" id="GO:0016757">
    <property type="term" value="F:glycosyltransferase activity"/>
    <property type="evidence" value="ECO:0007669"/>
    <property type="project" value="UniProtKB-KW"/>
</dbReference>
<keyword evidence="4" id="KW-1133">Transmembrane helix</keyword>
<dbReference type="PANTHER" id="PTHR43179">
    <property type="entry name" value="RHAMNOSYLTRANSFERASE WBBL"/>
    <property type="match status" value="1"/>
</dbReference>
<keyword evidence="4" id="KW-0812">Transmembrane</keyword>
<keyword evidence="4" id="KW-0472">Membrane</keyword>
<protein>
    <recommendedName>
        <fullName evidence="5">Glycosyltransferase 2-like domain-containing protein</fullName>
    </recommendedName>
</protein>
<organism evidence="6 7">
    <name type="scientific">Puia dinghuensis</name>
    <dbReference type="NCBI Taxonomy" id="1792502"/>
    <lineage>
        <taxon>Bacteria</taxon>
        <taxon>Pseudomonadati</taxon>
        <taxon>Bacteroidota</taxon>
        <taxon>Chitinophagia</taxon>
        <taxon>Chitinophagales</taxon>
        <taxon>Chitinophagaceae</taxon>
        <taxon>Puia</taxon>
    </lineage>
</organism>
<reference evidence="6" key="1">
    <citation type="journal article" date="2014" name="Int. J. Syst. Evol. Microbiol.">
        <title>Complete genome sequence of Corynebacterium casei LMG S-19264T (=DSM 44701T), isolated from a smear-ripened cheese.</title>
        <authorList>
            <consortium name="US DOE Joint Genome Institute (JGI-PGF)"/>
            <person name="Walter F."/>
            <person name="Albersmeier A."/>
            <person name="Kalinowski J."/>
            <person name="Ruckert C."/>
        </authorList>
    </citation>
    <scope>NUCLEOTIDE SEQUENCE</scope>
    <source>
        <strain evidence="6">CGMCC 1.15448</strain>
    </source>
</reference>
<feature type="domain" description="Glycosyltransferase 2-like" evidence="5">
    <location>
        <begin position="8"/>
        <end position="122"/>
    </location>
</feature>